<feature type="compositionally biased region" description="Polar residues" evidence="1">
    <location>
        <begin position="74"/>
        <end position="85"/>
    </location>
</feature>
<sequence length="185" mass="19738">STAAPDKISDSWVQAAQLPVSEETLARAAGLTGGACVRSIIPHRHDARNLWIYEDDCEDDPALKGLDVRKDGGSPQTEAMGNGQLSAGRPGTSMVLQDRKPFVNGAVTTTGTFLWPTIDGLKHTSDARKPQLHAQVTGEKRQSIASKENIMDQADLAAGPISLGANDAIIVANGRTRRSSTQRIR</sequence>
<evidence type="ECO:0000313" key="3">
    <source>
        <dbReference type="Proteomes" id="UP000722791"/>
    </source>
</evidence>
<accession>A0A8J4DBA8</accession>
<feature type="non-terminal residue" evidence="2">
    <location>
        <position position="1"/>
    </location>
</feature>
<organism evidence="2 3">
    <name type="scientific">Volvox reticuliferus</name>
    <dbReference type="NCBI Taxonomy" id="1737510"/>
    <lineage>
        <taxon>Eukaryota</taxon>
        <taxon>Viridiplantae</taxon>
        <taxon>Chlorophyta</taxon>
        <taxon>core chlorophytes</taxon>
        <taxon>Chlorophyceae</taxon>
        <taxon>CS clade</taxon>
        <taxon>Chlamydomonadales</taxon>
        <taxon>Volvocaceae</taxon>
        <taxon>Volvox</taxon>
    </lineage>
</organism>
<evidence type="ECO:0000313" key="2">
    <source>
        <dbReference type="EMBL" id="GIL99218.1"/>
    </source>
</evidence>
<reference evidence="2" key="1">
    <citation type="journal article" date="2021" name="Proc. Natl. Acad. Sci. U.S.A.">
        <title>Three genomes in the algal genus Volvox reveal the fate of a haploid sex-determining region after a transition to homothallism.</title>
        <authorList>
            <person name="Yamamoto K."/>
            <person name="Hamaji T."/>
            <person name="Kawai-Toyooka H."/>
            <person name="Matsuzaki R."/>
            <person name="Takahashi F."/>
            <person name="Nishimura Y."/>
            <person name="Kawachi M."/>
            <person name="Noguchi H."/>
            <person name="Minakuchi Y."/>
            <person name="Umen J.G."/>
            <person name="Toyoda A."/>
            <person name="Nozaki H."/>
        </authorList>
    </citation>
    <scope>NUCLEOTIDE SEQUENCE</scope>
    <source>
        <strain evidence="2">NIES-3785</strain>
    </source>
</reference>
<name>A0A8J4DBA8_9CHLO</name>
<dbReference type="Proteomes" id="UP000722791">
    <property type="component" value="Unassembled WGS sequence"/>
</dbReference>
<protein>
    <submittedName>
        <fullName evidence="2">Uncharacterized protein</fullName>
    </submittedName>
</protein>
<gene>
    <name evidence="2" type="ORF">Vretimale_4447</name>
</gene>
<comment type="caution">
    <text evidence="2">The sequence shown here is derived from an EMBL/GenBank/DDBJ whole genome shotgun (WGS) entry which is preliminary data.</text>
</comment>
<dbReference type="AlphaFoldDB" id="A0A8J4DBA8"/>
<proteinExistence type="predicted"/>
<feature type="region of interest" description="Disordered" evidence="1">
    <location>
        <begin position="68"/>
        <end position="90"/>
    </location>
</feature>
<dbReference type="EMBL" id="BNCQ01000006">
    <property type="protein sequence ID" value="GIL99218.1"/>
    <property type="molecule type" value="Genomic_DNA"/>
</dbReference>
<evidence type="ECO:0000256" key="1">
    <source>
        <dbReference type="SAM" id="MobiDB-lite"/>
    </source>
</evidence>